<dbReference type="Gene3D" id="3.60.40.10">
    <property type="entry name" value="PPM-type phosphatase domain"/>
    <property type="match status" value="1"/>
</dbReference>
<dbReference type="CDD" id="cd00143">
    <property type="entry name" value="PP2Cc"/>
    <property type="match status" value="1"/>
</dbReference>
<geneLocation type="plasmid" evidence="4 5">
    <name>pRetIE4771d</name>
</geneLocation>
<dbReference type="RefSeq" id="WP_040112457.1">
    <property type="nucleotide sequence ID" value="NZ_CP006990.1"/>
</dbReference>
<evidence type="ECO:0000313" key="5">
    <source>
        <dbReference type="Proteomes" id="UP000027180"/>
    </source>
</evidence>
<dbReference type="InterPro" id="IPR036457">
    <property type="entry name" value="PPM-type-like_dom_sf"/>
</dbReference>
<evidence type="ECO:0000259" key="2">
    <source>
        <dbReference type="SMART" id="SM00331"/>
    </source>
</evidence>
<dbReference type="Pfam" id="PF00481">
    <property type="entry name" value="PP2C"/>
    <property type="match status" value="1"/>
</dbReference>
<dbReference type="Proteomes" id="UP000027180">
    <property type="component" value="Plasmid pRetIE4771d"/>
</dbReference>
<proteinExistence type="predicted"/>
<sequence length="256" mass="26709">MTPEYPDSPSTRVPSWPRRPNGAGLSHTGHVRNRNEDAILIDPTGALWAVADGMGGYGHGDVAAGLVIEHLALLPHAPISSADLVGALEAANSAIRRWATSADVAQMGATVVAALLHGGTISLAWAGDSRAYRWRDRELQQLTRDHSVVQELLDDGRLSPAAAWQHPQAHVVTRAIGASDHLVVETTEVSFCPGDVFILCSDGLTDCVADAEIAALMDAVSTPAVACQRLIGAALDNGAPDNVSVIVVQIDGAAVS</sequence>
<dbReference type="GO" id="GO:0004722">
    <property type="term" value="F:protein serine/threonine phosphatase activity"/>
    <property type="evidence" value="ECO:0007669"/>
    <property type="project" value="InterPro"/>
</dbReference>
<dbReference type="OrthoDB" id="9801841at2"/>
<feature type="region of interest" description="Disordered" evidence="1">
    <location>
        <begin position="1"/>
        <end position="29"/>
    </location>
</feature>
<reference evidence="4 5" key="1">
    <citation type="submission" date="2013-12" db="EMBL/GenBank/DDBJ databases">
        <title>Complete genome sequence of Rhizobium etli bv. mimosae IE4771.</title>
        <authorList>
            <person name="Bustos P."/>
            <person name="Santamaria R.I."/>
            <person name="Lozano L."/>
            <person name="Ormeno-Orrillo E."/>
            <person name="Rogel M.A."/>
            <person name="Romero D."/>
            <person name="Cevallos M.A."/>
            <person name="Martinez-Romero E."/>
            <person name="Gonzalez V."/>
        </authorList>
    </citation>
    <scope>NUCLEOTIDE SEQUENCE [LARGE SCALE GENOMIC DNA]</scope>
    <source>
        <strain evidence="4 5">IE4771</strain>
        <plasmid evidence="5">Plasmid pRetIE4771d</plasmid>
    </source>
</reference>
<accession>A0A060I895</accession>
<evidence type="ECO:0000313" key="4">
    <source>
        <dbReference type="EMBL" id="AIC31168.1"/>
    </source>
</evidence>
<dbReference type="PANTHER" id="PTHR13832:SF827">
    <property type="entry name" value="PROTEIN PHOSPHATASE 1L"/>
    <property type="match status" value="1"/>
</dbReference>
<feature type="domain" description="PPM-type phosphatase" evidence="3">
    <location>
        <begin position="10"/>
        <end position="248"/>
    </location>
</feature>
<name>A0A060I895_RHIET</name>
<keyword evidence="4" id="KW-0614">Plasmid</keyword>
<evidence type="ECO:0000259" key="3">
    <source>
        <dbReference type="SMART" id="SM00332"/>
    </source>
</evidence>
<gene>
    <name evidence="4" type="ORF">IE4771_PD00614</name>
</gene>
<dbReference type="SUPFAM" id="SSF81606">
    <property type="entry name" value="PP2C-like"/>
    <property type="match status" value="1"/>
</dbReference>
<organism evidence="4 5">
    <name type="scientific">Rhizobium etli bv. mimosae str. IE4771</name>
    <dbReference type="NCBI Taxonomy" id="1432050"/>
    <lineage>
        <taxon>Bacteria</taxon>
        <taxon>Pseudomonadati</taxon>
        <taxon>Pseudomonadota</taxon>
        <taxon>Alphaproteobacteria</taxon>
        <taxon>Hyphomicrobiales</taxon>
        <taxon>Rhizobiaceae</taxon>
        <taxon>Rhizobium/Agrobacterium group</taxon>
        <taxon>Rhizobium</taxon>
    </lineage>
</organism>
<dbReference type="EMBL" id="CP006990">
    <property type="protein sequence ID" value="AIC31168.1"/>
    <property type="molecule type" value="Genomic_DNA"/>
</dbReference>
<dbReference type="InterPro" id="IPR015655">
    <property type="entry name" value="PP2C"/>
</dbReference>
<feature type="domain" description="PPM-type phosphatase" evidence="2">
    <location>
        <begin position="26"/>
        <end position="250"/>
    </location>
</feature>
<protein>
    <submittedName>
        <fullName evidence="4">Protein phosphatase 2C-like protein</fullName>
    </submittedName>
</protein>
<dbReference type="SMART" id="SM00332">
    <property type="entry name" value="PP2Cc"/>
    <property type="match status" value="1"/>
</dbReference>
<dbReference type="SMART" id="SM00331">
    <property type="entry name" value="PP2C_SIG"/>
    <property type="match status" value="1"/>
</dbReference>
<dbReference type="InterPro" id="IPR001932">
    <property type="entry name" value="PPM-type_phosphatase-like_dom"/>
</dbReference>
<dbReference type="PANTHER" id="PTHR13832">
    <property type="entry name" value="PROTEIN PHOSPHATASE 2C"/>
    <property type="match status" value="1"/>
</dbReference>
<dbReference type="AlphaFoldDB" id="A0A060I895"/>
<dbReference type="KEGG" id="rei:IE4771_PD00614"/>
<dbReference type="HOGENOM" id="CLU_034545_0_3_5"/>
<evidence type="ECO:0000256" key="1">
    <source>
        <dbReference type="SAM" id="MobiDB-lite"/>
    </source>
</evidence>